<accession>A0A212RXA7</accession>
<comment type="similarity">
    <text evidence="1">Belongs to the LysR transcriptional regulatory family.</text>
</comment>
<sequence length="338" mass="36577">MRQFLARARLARNADDPKPDFGYDEVSAPGMSGPAVCGERMRFDLVDLRLFRAVCEAGSITHGAALVHLSLPAASERLRQMEERARLRLLERHHRGVVPTAAGLDLARHARGVLAQMEQLHLDLSGHAKGQRATIRLWANTAACSVLVPQHLGPWLAARPLVDLTLLERSSPDIVRGLAGGFAEIGIVADTTETADLDTLPFAPDRLVALGSSEHPRLQSEEVAFADLLDLPFVGMADGALQTHVERQALQRGHPLKVRLRVRSEEALAGLAADGVGLAILPATTARPFAHRFGLRLTPLSDSFARRQLLLCRQRDAILAPAASQLFAHLAAMADQPG</sequence>
<organism evidence="6 7">
    <name type="scientific">Arboricoccus pini</name>
    <dbReference type="NCBI Taxonomy" id="1963835"/>
    <lineage>
        <taxon>Bacteria</taxon>
        <taxon>Pseudomonadati</taxon>
        <taxon>Pseudomonadota</taxon>
        <taxon>Alphaproteobacteria</taxon>
        <taxon>Geminicoccales</taxon>
        <taxon>Geminicoccaceae</taxon>
        <taxon>Arboricoccus</taxon>
    </lineage>
</organism>
<reference evidence="6 7" key="1">
    <citation type="submission" date="2017-06" db="EMBL/GenBank/DDBJ databases">
        <authorList>
            <person name="Kim H.J."/>
            <person name="Triplett B.A."/>
        </authorList>
    </citation>
    <scope>NUCLEOTIDE SEQUENCE [LARGE SCALE GENOMIC DNA]</scope>
    <source>
        <strain evidence="6 7">B29T1</strain>
    </source>
</reference>
<feature type="domain" description="HTH lysR-type" evidence="5">
    <location>
        <begin position="43"/>
        <end position="100"/>
    </location>
</feature>
<dbReference type="InterPro" id="IPR000847">
    <property type="entry name" value="LysR_HTH_N"/>
</dbReference>
<dbReference type="Gene3D" id="3.40.190.290">
    <property type="match status" value="1"/>
</dbReference>
<dbReference type="RefSeq" id="WP_207762151.1">
    <property type="nucleotide sequence ID" value="NZ_FYEH01000016.1"/>
</dbReference>
<dbReference type="AlphaFoldDB" id="A0A212RXA7"/>
<keyword evidence="4" id="KW-0804">Transcription</keyword>
<keyword evidence="2" id="KW-0805">Transcription regulation</keyword>
<proteinExistence type="inferred from homology"/>
<dbReference type="InterPro" id="IPR036388">
    <property type="entry name" value="WH-like_DNA-bd_sf"/>
</dbReference>
<name>A0A212RXA7_9PROT</name>
<dbReference type="Gene3D" id="1.10.10.10">
    <property type="entry name" value="Winged helix-like DNA-binding domain superfamily/Winged helix DNA-binding domain"/>
    <property type="match status" value="1"/>
</dbReference>
<keyword evidence="3 6" id="KW-0238">DNA-binding</keyword>
<dbReference type="SUPFAM" id="SSF53850">
    <property type="entry name" value="Periplasmic binding protein-like II"/>
    <property type="match status" value="1"/>
</dbReference>
<dbReference type="PROSITE" id="PS50931">
    <property type="entry name" value="HTH_LYSR"/>
    <property type="match status" value="1"/>
</dbReference>
<gene>
    <name evidence="6" type="ORF">SAMN07250955_11676</name>
</gene>
<dbReference type="Pfam" id="PF00126">
    <property type="entry name" value="HTH_1"/>
    <property type="match status" value="1"/>
</dbReference>
<evidence type="ECO:0000313" key="6">
    <source>
        <dbReference type="EMBL" id="SNB77414.1"/>
    </source>
</evidence>
<dbReference type="Pfam" id="PF03466">
    <property type="entry name" value="LysR_substrate"/>
    <property type="match status" value="1"/>
</dbReference>
<dbReference type="GO" id="GO:0003677">
    <property type="term" value="F:DNA binding"/>
    <property type="evidence" value="ECO:0007669"/>
    <property type="project" value="UniProtKB-KW"/>
</dbReference>
<dbReference type="GO" id="GO:0005829">
    <property type="term" value="C:cytosol"/>
    <property type="evidence" value="ECO:0007669"/>
    <property type="project" value="TreeGrafter"/>
</dbReference>
<evidence type="ECO:0000256" key="2">
    <source>
        <dbReference type="ARBA" id="ARBA00023015"/>
    </source>
</evidence>
<dbReference type="GO" id="GO:0003700">
    <property type="term" value="F:DNA-binding transcription factor activity"/>
    <property type="evidence" value="ECO:0007669"/>
    <property type="project" value="InterPro"/>
</dbReference>
<dbReference type="PANTHER" id="PTHR30419:SF2">
    <property type="entry name" value="LYSR FAMILY TRANSCRIPTIONAL REGULATOR"/>
    <property type="match status" value="1"/>
</dbReference>
<dbReference type="PANTHER" id="PTHR30419">
    <property type="entry name" value="HTH-TYPE TRANSCRIPTIONAL REGULATOR YBHD"/>
    <property type="match status" value="1"/>
</dbReference>
<dbReference type="Proteomes" id="UP000197065">
    <property type="component" value="Unassembled WGS sequence"/>
</dbReference>
<evidence type="ECO:0000256" key="1">
    <source>
        <dbReference type="ARBA" id="ARBA00009437"/>
    </source>
</evidence>
<dbReference type="InterPro" id="IPR005119">
    <property type="entry name" value="LysR_subst-bd"/>
</dbReference>
<evidence type="ECO:0000256" key="4">
    <source>
        <dbReference type="ARBA" id="ARBA00023163"/>
    </source>
</evidence>
<protein>
    <submittedName>
        <fullName evidence="6">DNA-binding transcriptional regulator, LysR family</fullName>
    </submittedName>
</protein>
<dbReference type="SUPFAM" id="SSF46785">
    <property type="entry name" value="Winged helix' DNA-binding domain"/>
    <property type="match status" value="1"/>
</dbReference>
<keyword evidence="7" id="KW-1185">Reference proteome</keyword>
<dbReference type="EMBL" id="FYEH01000016">
    <property type="protein sequence ID" value="SNB77414.1"/>
    <property type="molecule type" value="Genomic_DNA"/>
</dbReference>
<dbReference type="InterPro" id="IPR036390">
    <property type="entry name" value="WH_DNA-bd_sf"/>
</dbReference>
<evidence type="ECO:0000256" key="3">
    <source>
        <dbReference type="ARBA" id="ARBA00023125"/>
    </source>
</evidence>
<dbReference type="InterPro" id="IPR050950">
    <property type="entry name" value="HTH-type_LysR_regulators"/>
</dbReference>
<evidence type="ECO:0000313" key="7">
    <source>
        <dbReference type="Proteomes" id="UP000197065"/>
    </source>
</evidence>
<evidence type="ECO:0000259" key="5">
    <source>
        <dbReference type="PROSITE" id="PS50931"/>
    </source>
</evidence>